<dbReference type="PANTHER" id="PTHR34009">
    <property type="entry name" value="PROTEIN STAR"/>
    <property type="match status" value="1"/>
</dbReference>
<proteinExistence type="predicted"/>
<dbReference type="GO" id="GO:0032259">
    <property type="term" value="P:methylation"/>
    <property type="evidence" value="ECO:0007669"/>
    <property type="project" value="UniProtKB-KW"/>
</dbReference>
<gene>
    <name evidence="2" type="ORF">ACIKP9_02230</name>
</gene>
<dbReference type="InterPro" id="IPR053202">
    <property type="entry name" value="EGF_Rcpt_Signaling_Reg"/>
</dbReference>
<dbReference type="Proteomes" id="UP001617669">
    <property type="component" value="Unassembled WGS sequence"/>
</dbReference>
<sequence>MRKFFPSKFLDLFDIYFETMAMKSYSQEGEDLILRRVFDGRDCGVYVDVGAHHPVRFSNSYLFYKRGWRGICIDPSHVAIAWFKKIRPKDIALEVGVSDEESELTYHMFDEPALNTFSESLADQRVKTTAYKRIGTRSVPVRPLKKILDEVLLPGTEIDFMTIDVEGLDYQVLASNDWGKYRPRIVLAEALDDAAGERIRDFMAKHHYKVIARTFNTEFYEDGLKP</sequence>
<dbReference type="EMBL" id="JBIWXY010000001">
    <property type="protein sequence ID" value="MFJ5445039.1"/>
    <property type="molecule type" value="Genomic_DNA"/>
</dbReference>
<dbReference type="SUPFAM" id="SSF53335">
    <property type="entry name" value="S-adenosyl-L-methionine-dependent methyltransferases"/>
    <property type="match status" value="1"/>
</dbReference>
<dbReference type="NCBIfam" id="TIGR01444">
    <property type="entry name" value="fkbM_fam"/>
    <property type="match status" value="1"/>
</dbReference>
<dbReference type="RefSeq" id="WP_400878730.1">
    <property type="nucleotide sequence ID" value="NZ_JBIWXY010000001.1"/>
</dbReference>
<keyword evidence="2" id="KW-0489">Methyltransferase</keyword>
<keyword evidence="2" id="KW-0808">Transferase</keyword>
<accession>A0ABW8GIB2</accession>
<feature type="domain" description="Methyltransferase FkbM" evidence="1">
    <location>
        <begin position="48"/>
        <end position="209"/>
    </location>
</feature>
<keyword evidence="3" id="KW-1185">Reference proteome</keyword>
<dbReference type="Gene3D" id="3.40.50.150">
    <property type="entry name" value="Vaccinia Virus protein VP39"/>
    <property type="match status" value="1"/>
</dbReference>
<dbReference type="Pfam" id="PF05050">
    <property type="entry name" value="Methyltransf_21"/>
    <property type="match status" value="1"/>
</dbReference>
<dbReference type="InterPro" id="IPR006342">
    <property type="entry name" value="FkbM_mtfrase"/>
</dbReference>
<reference evidence="2 3" key="1">
    <citation type="submission" date="2024-11" db="EMBL/GenBank/DDBJ databases">
        <authorList>
            <person name="Kaparullina E.N."/>
            <person name="Delegan Y.A."/>
            <person name="Doronina N.V."/>
        </authorList>
    </citation>
    <scope>NUCLEOTIDE SEQUENCE [LARGE SCALE GENOMIC DNA]</scope>
    <source>
        <strain evidence="2 3">7sh_L</strain>
    </source>
</reference>
<comment type="caution">
    <text evidence="2">The sequence shown here is derived from an EMBL/GenBank/DDBJ whole genome shotgun (WGS) entry which is preliminary data.</text>
</comment>
<evidence type="ECO:0000313" key="3">
    <source>
        <dbReference type="Proteomes" id="UP001617669"/>
    </source>
</evidence>
<evidence type="ECO:0000313" key="2">
    <source>
        <dbReference type="EMBL" id="MFJ5445039.1"/>
    </source>
</evidence>
<dbReference type="PANTHER" id="PTHR34009:SF2">
    <property type="entry name" value="PROTEIN STAR"/>
    <property type="match status" value="1"/>
</dbReference>
<name>A0ABW8GIB2_9PROT</name>
<organism evidence="2 3">
    <name type="scientific">Methylobacillus methanolivorans</name>
    <dbReference type="NCBI Taxonomy" id="1848927"/>
    <lineage>
        <taxon>Bacteria</taxon>
        <taxon>Pseudomonadati</taxon>
        <taxon>Pseudomonadota</taxon>
        <taxon>Betaproteobacteria</taxon>
        <taxon>Nitrosomonadales</taxon>
        <taxon>Methylophilaceae</taxon>
        <taxon>Methylobacillus</taxon>
    </lineage>
</organism>
<dbReference type="InterPro" id="IPR029063">
    <property type="entry name" value="SAM-dependent_MTases_sf"/>
</dbReference>
<protein>
    <submittedName>
        <fullName evidence="2">FkbM family methyltransferase</fullName>
    </submittedName>
</protein>
<dbReference type="GO" id="GO:0008168">
    <property type="term" value="F:methyltransferase activity"/>
    <property type="evidence" value="ECO:0007669"/>
    <property type="project" value="UniProtKB-KW"/>
</dbReference>
<evidence type="ECO:0000259" key="1">
    <source>
        <dbReference type="Pfam" id="PF05050"/>
    </source>
</evidence>